<gene>
    <name evidence="1" type="ORF">LMG3415_05042</name>
</gene>
<organism evidence="1 2">
    <name type="scientific">Achromobacter mucicolens</name>
    <dbReference type="NCBI Taxonomy" id="1389922"/>
    <lineage>
        <taxon>Bacteria</taxon>
        <taxon>Pseudomonadati</taxon>
        <taxon>Pseudomonadota</taxon>
        <taxon>Betaproteobacteria</taxon>
        <taxon>Burkholderiales</taxon>
        <taxon>Alcaligenaceae</taxon>
        <taxon>Achromobacter</taxon>
    </lineage>
</organism>
<protein>
    <submittedName>
        <fullName evidence="1">Uncharacterized protein</fullName>
    </submittedName>
</protein>
<keyword evidence="2" id="KW-1185">Reference proteome</keyword>
<name>A0ABM8LJZ3_9BURK</name>
<proteinExistence type="predicted"/>
<reference evidence="1 2" key="1">
    <citation type="submission" date="2020-04" db="EMBL/GenBank/DDBJ databases">
        <authorList>
            <person name="De Canck E."/>
        </authorList>
    </citation>
    <scope>NUCLEOTIDE SEQUENCE [LARGE SCALE GENOMIC DNA]</scope>
    <source>
        <strain evidence="1 2">LMG 3415</strain>
    </source>
</reference>
<dbReference type="EMBL" id="CADIKR010000008">
    <property type="protein sequence ID" value="CAB3912380.1"/>
    <property type="molecule type" value="Genomic_DNA"/>
</dbReference>
<sequence length="142" mass="15482">MRASAGPTQPTKEPHSGSGIFDSQLAQILFGTPPPLGRAGIEARAVEKFASWFASQGAMSDVRLAAYLKKVDSRLLPKLSGRAILQILQTVERQRPRLLPAIALSGAWKQSLSQARVYSDLLKPSTLARLATALETERYDDH</sequence>
<comment type="caution">
    <text evidence="1">The sequence shown here is derived from an EMBL/GenBank/DDBJ whole genome shotgun (WGS) entry which is preliminary data.</text>
</comment>
<accession>A0ABM8LJZ3</accession>
<dbReference type="Proteomes" id="UP000507140">
    <property type="component" value="Unassembled WGS sequence"/>
</dbReference>
<evidence type="ECO:0000313" key="2">
    <source>
        <dbReference type="Proteomes" id="UP000507140"/>
    </source>
</evidence>
<evidence type="ECO:0000313" key="1">
    <source>
        <dbReference type="EMBL" id="CAB3912380.1"/>
    </source>
</evidence>